<dbReference type="PROSITE" id="PS51186">
    <property type="entry name" value="GNAT"/>
    <property type="match status" value="1"/>
</dbReference>
<proteinExistence type="predicted"/>
<dbReference type="Pfam" id="PF00583">
    <property type="entry name" value="Acetyltransf_1"/>
    <property type="match status" value="1"/>
</dbReference>
<name>A0A8H4VI69_9AGAR</name>
<feature type="domain" description="N-acetyltransferase" evidence="1">
    <location>
        <begin position="85"/>
        <end position="228"/>
    </location>
</feature>
<dbReference type="GO" id="GO:0016747">
    <property type="term" value="F:acyltransferase activity, transferring groups other than amino-acyl groups"/>
    <property type="evidence" value="ECO:0007669"/>
    <property type="project" value="InterPro"/>
</dbReference>
<dbReference type="PANTHER" id="PTHR42791">
    <property type="entry name" value="GNAT FAMILY ACETYLTRANSFERASE"/>
    <property type="match status" value="1"/>
</dbReference>
<dbReference type="CDD" id="cd04301">
    <property type="entry name" value="NAT_SF"/>
    <property type="match status" value="1"/>
</dbReference>
<protein>
    <recommendedName>
        <fullName evidence="1">N-acetyltransferase domain-containing protein</fullName>
    </recommendedName>
</protein>
<sequence length="231" mass="25631">MTALNTYQLLHIKDIEDPRVEEAVKLLVIVFKDDPISMAFNGGCPSKYADIIHRAILRATIVAGQLHIAVNEDDLLVGTACWFPPGVDCFSDDVQQEQGAKQFFELLAEDNPPLLDWWLTKCLPANSDFANSILAKSADENVKLDNWTLYSFAVHPEYRRRGIGRQLITVGEVQAKNQGVKVIFEADNPKNVGIYKRLGYENAGASKYIEGPPGCAGYNLYLMVKDPASAQ</sequence>
<dbReference type="InterPro" id="IPR052523">
    <property type="entry name" value="Trichothecene_AcTrans"/>
</dbReference>
<evidence type="ECO:0000313" key="3">
    <source>
        <dbReference type="Proteomes" id="UP000521872"/>
    </source>
</evidence>
<evidence type="ECO:0000313" key="2">
    <source>
        <dbReference type="EMBL" id="KAF4611501.1"/>
    </source>
</evidence>
<comment type="caution">
    <text evidence="2">The sequence shown here is derived from an EMBL/GenBank/DDBJ whole genome shotgun (WGS) entry which is preliminary data.</text>
</comment>
<dbReference type="EMBL" id="JAACJL010000057">
    <property type="protein sequence ID" value="KAF4611501.1"/>
    <property type="molecule type" value="Genomic_DNA"/>
</dbReference>
<dbReference type="Proteomes" id="UP000521872">
    <property type="component" value="Unassembled WGS sequence"/>
</dbReference>
<keyword evidence="3" id="KW-1185">Reference proteome</keyword>
<evidence type="ECO:0000259" key="1">
    <source>
        <dbReference type="PROSITE" id="PS51186"/>
    </source>
</evidence>
<dbReference type="AlphaFoldDB" id="A0A8H4VI69"/>
<dbReference type="InterPro" id="IPR016181">
    <property type="entry name" value="Acyl_CoA_acyltransferase"/>
</dbReference>
<gene>
    <name evidence="2" type="ORF">D9613_003729</name>
</gene>
<dbReference type="InterPro" id="IPR000182">
    <property type="entry name" value="GNAT_dom"/>
</dbReference>
<reference evidence="2 3" key="1">
    <citation type="submission" date="2019-12" db="EMBL/GenBank/DDBJ databases">
        <authorList>
            <person name="Floudas D."/>
            <person name="Bentzer J."/>
            <person name="Ahren D."/>
            <person name="Johansson T."/>
            <person name="Persson P."/>
            <person name="Tunlid A."/>
        </authorList>
    </citation>
    <scope>NUCLEOTIDE SEQUENCE [LARGE SCALE GENOMIC DNA]</scope>
    <source>
        <strain evidence="2 3">CBS 102.39</strain>
    </source>
</reference>
<dbReference type="Gene3D" id="3.40.630.30">
    <property type="match status" value="1"/>
</dbReference>
<accession>A0A8H4VI69</accession>
<organism evidence="2 3">
    <name type="scientific">Agrocybe pediades</name>
    <dbReference type="NCBI Taxonomy" id="84607"/>
    <lineage>
        <taxon>Eukaryota</taxon>
        <taxon>Fungi</taxon>
        <taxon>Dikarya</taxon>
        <taxon>Basidiomycota</taxon>
        <taxon>Agaricomycotina</taxon>
        <taxon>Agaricomycetes</taxon>
        <taxon>Agaricomycetidae</taxon>
        <taxon>Agaricales</taxon>
        <taxon>Agaricineae</taxon>
        <taxon>Strophariaceae</taxon>
        <taxon>Agrocybe</taxon>
    </lineage>
</organism>
<dbReference type="PANTHER" id="PTHR42791:SF1">
    <property type="entry name" value="N-ACETYLTRANSFERASE DOMAIN-CONTAINING PROTEIN"/>
    <property type="match status" value="1"/>
</dbReference>
<dbReference type="SUPFAM" id="SSF55729">
    <property type="entry name" value="Acyl-CoA N-acyltransferases (Nat)"/>
    <property type="match status" value="1"/>
</dbReference>